<comment type="caution">
    <text evidence="2">The sequence shown here is derived from an EMBL/GenBank/DDBJ whole genome shotgun (WGS) entry which is preliminary data.</text>
</comment>
<evidence type="ECO:0000313" key="2">
    <source>
        <dbReference type="EMBL" id="MBN1572733.1"/>
    </source>
</evidence>
<dbReference type="SMART" id="SM00849">
    <property type="entry name" value="Lactamase_B"/>
    <property type="match status" value="1"/>
</dbReference>
<name>A0A9D8PNT2_9DELT</name>
<dbReference type="Proteomes" id="UP000809273">
    <property type="component" value="Unassembled WGS sequence"/>
</dbReference>
<feature type="domain" description="Metallo-beta-lactamase" evidence="1">
    <location>
        <begin position="19"/>
        <end position="219"/>
    </location>
</feature>
<dbReference type="InterPro" id="IPR036866">
    <property type="entry name" value="RibonucZ/Hydroxyglut_hydro"/>
</dbReference>
<proteinExistence type="predicted"/>
<dbReference type="InterPro" id="IPR001279">
    <property type="entry name" value="Metallo-B-lactamas"/>
</dbReference>
<accession>A0A9D8PNT2</accession>
<dbReference type="Gene3D" id="3.60.15.10">
    <property type="entry name" value="Ribonuclease Z/Hydroxyacylglutathione hydrolase-like"/>
    <property type="match status" value="1"/>
</dbReference>
<evidence type="ECO:0000259" key="1">
    <source>
        <dbReference type="SMART" id="SM00849"/>
    </source>
</evidence>
<dbReference type="SUPFAM" id="SSF56281">
    <property type="entry name" value="Metallo-hydrolase/oxidoreductase"/>
    <property type="match status" value="1"/>
</dbReference>
<gene>
    <name evidence="2" type="ORF">JW984_05985</name>
</gene>
<dbReference type="PANTHER" id="PTHR42951">
    <property type="entry name" value="METALLO-BETA-LACTAMASE DOMAIN-CONTAINING"/>
    <property type="match status" value="1"/>
</dbReference>
<sequence>MWIKEPGPITDRITLLGKEESCVYLVGKDEYSILGGGMTYVVPDIVKQLDRLKIDRSKIGRLLILHSHFDHVGAAPGLKKLIPGLTIISSPRGMELLKNPKVADSIRELNMGLLSANGLADKAGEFGLDYESFPVDDTVSGGDVVNWGGVELQIIDAPGHSSCSIGVYMPEDKALFASDAGGIPFGDTIFASGNSNFTKYQESLERFATYDVEIHLAEHYGAFTGEEGRSFMKRSIESAKRTRKYLEESYARTGDIRESTAELTDLIMEEAEGYFLPKPVMEMVVEQMVRHIAKVMDG</sequence>
<dbReference type="Pfam" id="PF00753">
    <property type="entry name" value="Lactamase_B"/>
    <property type="match status" value="1"/>
</dbReference>
<evidence type="ECO:0000313" key="3">
    <source>
        <dbReference type="Proteomes" id="UP000809273"/>
    </source>
</evidence>
<reference evidence="2" key="1">
    <citation type="journal article" date="2021" name="Environ. Microbiol.">
        <title>Genomic characterization of three novel Desulfobacterota classes expand the metabolic and phylogenetic diversity of the phylum.</title>
        <authorList>
            <person name="Murphy C.L."/>
            <person name="Biggerstaff J."/>
            <person name="Eichhorn A."/>
            <person name="Ewing E."/>
            <person name="Shahan R."/>
            <person name="Soriano D."/>
            <person name="Stewart S."/>
            <person name="VanMol K."/>
            <person name="Walker R."/>
            <person name="Walters P."/>
            <person name="Elshahed M.S."/>
            <person name="Youssef N.H."/>
        </authorList>
    </citation>
    <scope>NUCLEOTIDE SEQUENCE</scope>
    <source>
        <strain evidence="2">Zod_Metabat.24</strain>
    </source>
</reference>
<reference evidence="2" key="2">
    <citation type="submission" date="2021-01" db="EMBL/GenBank/DDBJ databases">
        <authorList>
            <person name="Hahn C.R."/>
            <person name="Youssef N.H."/>
            <person name="Elshahed M."/>
        </authorList>
    </citation>
    <scope>NUCLEOTIDE SEQUENCE</scope>
    <source>
        <strain evidence="2">Zod_Metabat.24</strain>
    </source>
</reference>
<dbReference type="PANTHER" id="PTHR42951:SF22">
    <property type="entry name" value="METALLO BETA-LACTAMASE SUPERFAMILY LIPOPROTEIN"/>
    <property type="match status" value="1"/>
</dbReference>
<dbReference type="InterPro" id="IPR050855">
    <property type="entry name" value="NDM-1-like"/>
</dbReference>
<dbReference type="EMBL" id="JAFGIX010000027">
    <property type="protein sequence ID" value="MBN1572733.1"/>
    <property type="molecule type" value="Genomic_DNA"/>
</dbReference>
<organism evidence="2 3">
    <name type="scientific">Candidatus Zymogenus saltonus</name>
    <dbReference type="NCBI Taxonomy" id="2844893"/>
    <lineage>
        <taxon>Bacteria</taxon>
        <taxon>Deltaproteobacteria</taxon>
        <taxon>Candidatus Zymogenia</taxon>
        <taxon>Candidatus Zymogeniales</taxon>
        <taxon>Candidatus Zymogenaceae</taxon>
        <taxon>Candidatus Zymogenus</taxon>
    </lineage>
</organism>
<protein>
    <submittedName>
        <fullName evidence="2">MBL fold metallo-hydrolase</fullName>
    </submittedName>
</protein>
<dbReference type="AlphaFoldDB" id="A0A9D8PNT2"/>